<evidence type="ECO:0000313" key="2">
    <source>
        <dbReference type="EMBL" id="MDO8108546.1"/>
    </source>
</evidence>
<evidence type="ECO:0000313" key="3">
    <source>
        <dbReference type="Proteomes" id="UP001232536"/>
    </source>
</evidence>
<feature type="chain" id="PRO_5046627742" description="Alpha-amylase" evidence="1">
    <location>
        <begin position="23"/>
        <end position="719"/>
    </location>
</feature>
<protein>
    <recommendedName>
        <fullName evidence="4">Alpha-amylase</fullName>
    </recommendedName>
</protein>
<dbReference type="InterPro" id="IPR013784">
    <property type="entry name" value="Carb-bd-like_fold"/>
</dbReference>
<keyword evidence="1" id="KW-0732">Signal</keyword>
<proteinExistence type="predicted"/>
<organism evidence="2 3">
    <name type="scientific">Actinotalea lenta</name>
    <dbReference type="NCBI Taxonomy" id="3064654"/>
    <lineage>
        <taxon>Bacteria</taxon>
        <taxon>Bacillati</taxon>
        <taxon>Actinomycetota</taxon>
        <taxon>Actinomycetes</taxon>
        <taxon>Micrococcales</taxon>
        <taxon>Cellulomonadaceae</taxon>
        <taxon>Actinotalea</taxon>
    </lineage>
</organism>
<dbReference type="EMBL" id="JAUQYP010000002">
    <property type="protein sequence ID" value="MDO8108546.1"/>
    <property type="molecule type" value="Genomic_DNA"/>
</dbReference>
<dbReference type="Proteomes" id="UP001232536">
    <property type="component" value="Unassembled WGS sequence"/>
</dbReference>
<dbReference type="RefSeq" id="WP_304602239.1">
    <property type="nucleotide sequence ID" value="NZ_JAUQYP010000002.1"/>
</dbReference>
<keyword evidence="3" id="KW-1185">Reference proteome</keyword>
<accession>A0ABT9DD86</accession>
<feature type="signal peptide" evidence="1">
    <location>
        <begin position="1"/>
        <end position="22"/>
    </location>
</feature>
<dbReference type="SUPFAM" id="SSF49452">
    <property type="entry name" value="Starch-binding domain-like"/>
    <property type="match status" value="1"/>
</dbReference>
<gene>
    <name evidence="2" type="ORF">Q6348_15215</name>
</gene>
<comment type="caution">
    <text evidence="2">The sequence shown here is derived from an EMBL/GenBank/DDBJ whole genome shotgun (WGS) entry which is preliminary data.</text>
</comment>
<sequence length="719" mass="71691">MRRSRVATVLAAVMVMVAPVAGATPAAAVVATTVGGTLAVDPGAGVGSVLAHLDCGAVPTALVGALGADGGPFEFDVTTSSTATCRLNVIVLGNGEWSLDGWYVDEGTTGRLGLDSEATVITVHPGDTLSLPPITVSRAVLTVDVADSAGRDLGSSLDPASAVVLRGAGSLDPTDATGSGGSLSLLPGSTYLVDANRAPRESPYTGRYYAGDGALGAASAAAATTVSLAAGEARTVSVRLDGCATVSGTVAGGADLTDRTVTVANPSDPDLVTRLGTVAADGSFTVRGLLPGDYYVWASAVASATSSQVTGPYYRGADPAADAAPLHLSGCTATAAGLVLELPGLSGVISQTPVRVRDDRAVPPDAPRCVQVAGTAGVPESAAGAVLNVTTDGPTGPGYVVVYPDSSGTGNTAPPRGSTVNFEVGASVANAAFVRLPDDGKLCYATRGPSTVRIILDVTGYMMSGSGITTQVSQRLLDTRLATHVGQLAGALDPRQVYTVDVAGHAGVPSDATGVLVNVTVVGATALGHLRVFPGGAAVPNASTVNYAPGQTKANATVVSLSAAGAISLYSVTSTRVDVILDVVGWVSAGGAYAPITPTRVIDSRPGSGRTNLEGPLTGRIPYQVDLGGAAGIPADATAVVLNVTAVHPTALGNLRVYPLAFNGDDTPPYASSVNYIPGRDIPNLVVVGMQPHSTVVFYSDTSGSVNVIADVVGYLTAP</sequence>
<name>A0ABT9DD86_9CELL</name>
<evidence type="ECO:0008006" key="4">
    <source>
        <dbReference type="Google" id="ProtNLM"/>
    </source>
</evidence>
<evidence type="ECO:0000256" key="1">
    <source>
        <dbReference type="SAM" id="SignalP"/>
    </source>
</evidence>
<reference evidence="2 3" key="1">
    <citation type="submission" date="2023-07" db="EMBL/GenBank/DDBJ databases">
        <title>Description of novel actinomycetes strains, isolated from tidal flat sediment.</title>
        <authorList>
            <person name="Lu C."/>
        </authorList>
    </citation>
    <scope>NUCLEOTIDE SEQUENCE [LARGE SCALE GENOMIC DNA]</scope>
    <source>
        <strain evidence="2 3">SYSU T00b441</strain>
    </source>
</reference>